<evidence type="ECO:0000313" key="8">
    <source>
        <dbReference type="Proteomes" id="UP000252517"/>
    </source>
</evidence>
<comment type="cofactor">
    <cofactor evidence="1">
        <name>FAD</name>
        <dbReference type="ChEBI" id="CHEBI:57692"/>
    </cofactor>
</comment>
<sequence>MALDKIVIVGTGQGGFQAAASLRQEGYEGEITMIGDEAGLPYQRPPLSKAYMKEANIERIQLRPENFYTQNRINLVDATRVEQIDRAERAVVTSAGDRIAYDHLILATGARNAVTPIKGIHEERVFGLRSMMDADHLRSTLEDAKHVIIIGGGFIGLEFAAVAREMGREVVVLEAASRLMERAVSPEMSSHFERIHCDRGTMLKFGQPVVEVSDEGAYRPCRARLANGDSFDGDFILLAAGVRPNQELAAATGLSTANGIIVNQLLLTSDANISALGDCAAFPDPRTGELIRLESVQAASDHARTIARRLTGKPAAYTALPWFWSDQFDAKLQIAGLPSGADKSFVRKGNGDEYCVYRFAENKLVCVETVNSAREHMTARKLLATGSEPVFWDDLKQVGFELAALMKRQKEMAST</sequence>
<dbReference type="PANTHER" id="PTHR43557">
    <property type="entry name" value="APOPTOSIS-INDUCING FACTOR 1"/>
    <property type="match status" value="1"/>
</dbReference>
<proteinExistence type="predicted"/>
<protein>
    <submittedName>
        <fullName evidence="7">Pyridine nucleotide-disulfide oxidoreductase</fullName>
    </submittedName>
</protein>
<dbReference type="GO" id="GO:0005737">
    <property type="term" value="C:cytoplasm"/>
    <property type="evidence" value="ECO:0007669"/>
    <property type="project" value="TreeGrafter"/>
</dbReference>
<dbReference type="RefSeq" id="WP_114090621.1">
    <property type="nucleotide sequence ID" value="NZ_JPWH01000036.1"/>
</dbReference>
<dbReference type="OrthoDB" id="7809559at2"/>
<evidence type="ECO:0000256" key="3">
    <source>
        <dbReference type="ARBA" id="ARBA00022827"/>
    </source>
</evidence>
<dbReference type="InterPro" id="IPR028202">
    <property type="entry name" value="Reductase_C"/>
</dbReference>
<dbReference type="PRINTS" id="PR00368">
    <property type="entry name" value="FADPNR"/>
</dbReference>
<dbReference type="InterPro" id="IPR036188">
    <property type="entry name" value="FAD/NAD-bd_sf"/>
</dbReference>
<comment type="caution">
    <text evidence="7">The sequence shown here is derived from an EMBL/GenBank/DDBJ whole genome shotgun (WGS) entry which is preliminary data.</text>
</comment>
<dbReference type="InterPro" id="IPR050446">
    <property type="entry name" value="FAD-oxidoreductase/Apoptosis"/>
</dbReference>
<dbReference type="InterPro" id="IPR016156">
    <property type="entry name" value="FAD/NAD-linked_Rdtase_dimer_sf"/>
</dbReference>
<dbReference type="PANTHER" id="PTHR43557:SF2">
    <property type="entry name" value="RIESKE DOMAIN-CONTAINING PROTEIN-RELATED"/>
    <property type="match status" value="1"/>
</dbReference>
<dbReference type="Pfam" id="PF14759">
    <property type="entry name" value="Reductase_C"/>
    <property type="match status" value="1"/>
</dbReference>
<keyword evidence="2" id="KW-0285">Flavoprotein</keyword>
<dbReference type="Pfam" id="PF07992">
    <property type="entry name" value="Pyr_redox_2"/>
    <property type="match status" value="1"/>
</dbReference>
<evidence type="ECO:0000256" key="1">
    <source>
        <dbReference type="ARBA" id="ARBA00001974"/>
    </source>
</evidence>
<keyword evidence="3" id="KW-0274">FAD</keyword>
<evidence type="ECO:0000256" key="2">
    <source>
        <dbReference type="ARBA" id="ARBA00022630"/>
    </source>
</evidence>
<feature type="domain" description="FAD/NAD(P)-binding" evidence="5">
    <location>
        <begin position="5"/>
        <end position="303"/>
    </location>
</feature>
<feature type="domain" description="Reductase C-terminal" evidence="6">
    <location>
        <begin position="322"/>
        <end position="389"/>
    </location>
</feature>
<dbReference type="AlphaFoldDB" id="A0A367WHR9"/>
<evidence type="ECO:0000259" key="5">
    <source>
        <dbReference type="Pfam" id="PF07992"/>
    </source>
</evidence>
<dbReference type="GO" id="GO:0016651">
    <property type="term" value="F:oxidoreductase activity, acting on NAD(P)H"/>
    <property type="evidence" value="ECO:0007669"/>
    <property type="project" value="TreeGrafter"/>
</dbReference>
<evidence type="ECO:0000259" key="6">
    <source>
        <dbReference type="Pfam" id="PF14759"/>
    </source>
</evidence>
<dbReference type="InterPro" id="IPR023753">
    <property type="entry name" value="FAD/NAD-binding_dom"/>
</dbReference>
<name>A0A367WHR9_9PROT</name>
<evidence type="ECO:0000256" key="4">
    <source>
        <dbReference type="ARBA" id="ARBA00023002"/>
    </source>
</evidence>
<accession>A0A367WHR9</accession>
<dbReference type="Proteomes" id="UP000252517">
    <property type="component" value="Unassembled WGS sequence"/>
</dbReference>
<evidence type="ECO:0000313" key="7">
    <source>
        <dbReference type="EMBL" id="RCK40995.1"/>
    </source>
</evidence>
<dbReference type="EMBL" id="JPWH01000036">
    <property type="protein sequence ID" value="RCK40995.1"/>
    <property type="molecule type" value="Genomic_DNA"/>
</dbReference>
<gene>
    <name evidence="7" type="ORF">TH25_24025</name>
</gene>
<dbReference type="SUPFAM" id="SSF51905">
    <property type="entry name" value="FAD/NAD(P)-binding domain"/>
    <property type="match status" value="2"/>
</dbReference>
<dbReference type="Gene3D" id="3.50.50.60">
    <property type="entry name" value="FAD/NAD(P)-binding domain"/>
    <property type="match status" value="2"/>
</dbReference>
<dbReference type="Gene3D" id="3.30.390.30">
    <property type="match status" value="1"/>
</dbReference>
<dbReference type="SUPFAM" id="SSF55424">
    <property type="entry name" value="FAD/NAD-linked reductases, dimerisation (C-terminal) domain"/>
    <property type="match status" value="1"/>
</dbReference>
<organism evidence="7 8">
    <name type="scientific">Thalassospira profundimaris</name>
    <dbReference type="NCBI Taxonomy" id="502049"/>
    <lineage>
        <taxon>Bacteria</taxon>
        <taxon>Pseudomonadati</taxon>
        <taxon>Pseudomonadota</taxon>
        <taxon>Alphaproteobacteria</taxon>
        <taxon>Rhodospirillales</taxon>
        <taxon>Thalassospiraceae</taxon>
        <taxon>Thalassospira</taxon>
    </lineage>
</organism>
<dbReference type="PRINTS" id="PR00411">
    <property type="entry name" value="PNDRDTASEI"/>
</dbReference>
<keyword evidence="4" id="KW-0560">Oxidoreductase</keyword>
<reference evidence="7 8" key="1">
    <citation type="submission" date="2014-07" db="EMBL/GenBank/DDBJ databases">
        <title>Draft genome sequence of Thalassospira profundimaris S25-3-2.</title>
        <authorList>
            <person name="Lai Q."/>
            <person name="Shao Z."/>
        </authorList>
    </citation>
    <scope>NUCLEOTIDE SEQUENCE [LARGE SCALE GENOMIC DNA]</scope>
    <source>
        <strain evidence="7 8">S25-3-2</strain>
    </source>
</reference>